<keyword evidence="2" id="KW-1185">Reference proteome</keyword>
<proteinExistence type="predicted"/>
<dbReference type="Pfam" id="PF11046">
    <property type="entry name" value="HycA_repressor"/>
    <property type="match status" value="1"/>
</dbReference>
<accession>A0ABQ1G2Z1</accession>
<dbReference type="InterPro" id="IPR021285">
    <property type="entry name" value="Tscrpt_reg_HycA"/>
</dbReference>
<evidence type="ECO:0000313" key="2">
    <source>
        <dbReference type="Proteomes" id="UP000627464"/>
    </source>
</evidence>
<gene>
    <name evidence="1" type="ORF">GCM10011328_08000</name>
</gene>
<comment type="caution">
    <text evidence="1">The sequence shown here is derived from an EMBL/GenBank/DDBJ whole genome shotgun (WGS) entry which is preliminary data.</text>
</comment>
<sequence length="155" mass="17773">MSTLSELTSKADYIASKNNHLKSQWHSYKNSLVQAITTSNKKVNHEFICSEEQDIRFMLFNHFAVSIHLSDDFYSQDVVYSLNMAPASETSVFRTFAHAKLSEDGLLDGTVDIRDKMAVQDHYLNKISAIYQCLFDSLHNNQPIQPQLEKLLLQD</sequence>
<name>A0ABQ1G2Z1_9GAMM</name>
<dbReference type="NCBIfam" id="NF007567">
    <property type="entry name" value="PRK10198.1"/>
    <property type="match status" value="1"/>
</dbReference>
<dbReference type="Proteomes" id="UP000627464">
    <property type="component" value="Unassembled WGS sequence"/>
</dbReference>
<evidence type="ECO:0000313" key="1">
    <source>
        <dbReference type="EMBL" id="GGA35601.1"/>
    </source>
</evidence>
<organism evidence="1 2">
    <name type="scientific">Hafnia psychrotolerans</name>
    <dbReference type="NCBI Taxonomy" id="1477018"/>
    <lineage>
        <taxon>Bacteria</taxon>
        <taxon>Pseudomonadati</taxon>
        <taxon>Pseudomonadota</taxon>
        <taxon>Gammaproteobacteria</taxon>
        <taxon>Enterobacterales</taxon>
        <taxon>Hafniaceae</taxon>
        <taxon>Hafnia</taxon>
    </lineage>
</organism>
<dbReference type="RefSeq" id="WP_188470679.1">
    <property type="nucleotide sequence ID" value="NZ_BMFZ01000002.1"/>
</dbReference>
<reference evidence="2" key="1">
    <citation type="journal article" date="2019" name="Int. J. Syst. Evol. Microbiol.">
        <title>The Global Catalogue of Microorganisms (GCM) 10K type strain sequencing project: providing services to taxonomists for standard genome sequencing and annotation.</title>
        <authorList>
            <consortium name="The Broad Institute Genomics Platform"/>
            <consortium name="The Broad Institute Genome Sequencing Center for Infectious Disease"/>
            <person name="Wu L."/>
            <person name="Ma J."/>
        </authorList>
    </citation>
    <scope>NUCLEOTIDE SEQUENCE [LARGE SCALE GENOMIC DNA]</scope>
    <source>
        <strain evidence="2">CGMCC 1.12806</strain>
    </source>
</reference>
<protein>
    <submittedName>
        <fullName evidence="1">Formate hydrogenlyase regulatory protein HycA</fullName>
    </submittedName>
</protein>
<dbReference type="EMBL" id="BMFZ01000002">
    <property type="protein sequence ID" value="GGA35601.1"/>
    <property type="molecule type" value="Genomic_DNA"/>
</dbReference>